<dbReference type="PANTHER" id="PTHR10622">
    <property type="entry name" value="HET DOMAIN-CONTAINING PROTEIN"/>
    <property type="match status" value="1"/>
</dbReference>
<proteinExistence type="predicted"/>
<gene>
    <name evidence="2" type="ORF">K491DRAFT_638771</name>
</gene>
<dbReference type="Proteomes" id="UP000799324">
    <property type="component" value="Unassembled WGS sequence"/>
</dbReference>
<feature type="domain" description="Heterokaryon incompatibility" evidence="1">
    <location>
        <begin position="21"/>
        <end position="108"/>
    </location>
</feature>
<feature type="non-terminal residue" evidence="2">
    <location>
        <position position="295"/>
    </location>
</feature>
<evidence type="ECO:0000259" key="1">
    <source>
        <dbReference type="Pfam" id="PF06985"/>
    </source>
</evidence>
<dbReference type="OrthoDB" id="20872at2759"/>
<protein>
    <submittedName>
        <fullName evidence="2">HET-domain-containing protein</fullName>
    </submittedName>
</protein>
<reference evidence="2" key="1">
    <citation type="journal article" date="2020" name="Stud. Mycol.">
        <title>101 Dothideomycetes genomes: a test case for predicting lifestyles and emergence of pathogens.</title>
        <authorList>
            <person name="Haridas S."/>
            <person name="Albert R."/>
            <person name="Binder M."/>
            <person name="Bloem J."/>
            <person name="Labutti K."/>
            <person name="Salamov A."/>
            <person name="Andreopoulos B."/>
            <person name="Baker S."/>
            <person name="Barry K."/>
            <person name="Bills G."/>
            <person name="Bluhm B."/>
            <person name="Cannon C."/>
            <person name="Castanera R."/>
            <person name="Culley D."/>
            <person name="Daum C."/>
            <person name="Ezra D."/>
            <person name="Gonzalez J."/>
            <person name="Henrissat B."/>
            <person name="Kuo A."/>
            <person name="Liang C."/>
            <person name="Lipzen A."/>
            <person name="Lutzoni F."/>
            <person name="Magnuson J."/>
            <person name="Mondo S."/>
            <person name="Nolan M."/>
            <person name="Ohm R."/>
            <person name="Pangilinan J."/>
            <person name="Park H.-J."/>
            <person name="Ramirez L."/>
            <person name="Alfaro M."/>
            <person name="Sun H."/>
            <person name="Tritt A."/>
            <person name="Yoshinaga Y."/>
            <person name="Zwiers L.-H."/>
            <person name="Turgeon B."/>
            <person name="Goodwin S."/>
            <person name="Spatafora J."/>
            <person name="Crous P."/>
            <person name="Grigoriev I."/>
        </authorList>
    </citation>
    <scope>NUCLEOTIDE SEQUENCE</scope>
    <source>
        <strain evidence="2">CBS 122681</strain>
    </source>
</reference>
<evidence type="ECO:0000313" key="2">
    <source>
        <dbReference type="EMBL" id="KAF2650651.1"/>
    </source>
</evidence>
<sequence>MRLIHTSTLQLKEWITEIPHYVILSHTWGPEEVTFDDFSLPHARSMIGYDKIRRCCEQAVRDGFEWAWVDTCCIDKRSSAELSEAINSMWKWYWNASICYAWLSDVPANARSDPGLLLQSFQNSKWFTRGWCLQELLAPAVVEFYDETWTILGTKSSLLSIISTVTWIDEVALSQRQKIRKASVAQRLSWAATRLTSRAEDRAYCLLGLLDLNMPLLYGEGKRAFYRLQLELLKTFEDQTLFAWELPNASIEDMGLLAPSPLAFQFSGNIRAGQEAWPGSSVTNRGLVIQLPCLP</sequence>
<organism evidence="2 3">
    <name type="scientific">Lophiostoma macrostomum CBS 122681</name>
    <dbReference type="NCBI Taxonomy" id="1314788"/>
    <lineage>
        <taxon>Eukaryota</taxon>
        <taxon>Fungi</taxon>
        <taxon>Dikarya</taxon>
        <taxon>Ascomycota</taxon>
        <taxon>Pezizomycotina</taxon>
        <taxon>Dothideomycetes</taxon>
        <taxon>Pleosporomycetidae</taxon>
        <taxon>Pleosporales</taxon>
        <taxon>Lophiostomataceae</taxon>
        <taxon>Lophiostoma</taxon>
    </lineage>
</organism>
<evidence type="ECO:0000313" key="3">
    <source>
        <dbReference type="Proteomes" id="UP000799324"/>
    </source>
</evidence>
<dbReference type="PANTHER" id="PTHR10622:SF10">
    <property type="entry name" value="HET DOMAIN-CONTAINING PROTEIN"/>
    <property type="match status" value="1"/>
</dbReference>
<accession>A0A6A6SUJ1</accession>
<keyword evidence="3" id="KW-1185">Reference proteome</keyword>
<name>A0A6A6SUJ1_9PLEO</name>
<dbReference type="AlphaFoldDB" id="A0A6A6SUJ1"/>
<dbReference type="EMBL" id="MU004448">
    <property type="protein sequence ID" value="KAF2650651.1"/>
    <property type="molecule type" value="Genomic_DNA"/>
</dbReference>
<dbReference type="Pfam" id="PF06985">
    <property type="entry name" value="HET"/>
    <property type="match status" value="1"/>
</dbReference>
<dbReference type="InterPro" id="IPR010730">
    <property type="entry name" value="HET"/>
</dbReference>